<evidence type="ECO:0000256" key="1">
    <source>
        <dbReference type="SAM" id="Phobius"/>
    </source>
</evidence>
<comment type="caution">
    <text evidence="2">The sequence shown here is derived from an EMBL/GenBank/DDBJ whole genome shotgun (WGS) entry which is preliminary data.</text>
</comment>
<name>A0ABV8ATQ4_9BACT</name>
<proteinExistence type="predicted"/>
<keyword evidence="1" id="KW-1133">Transmembrane helix</keyword>
<reference evidence="3" key="1">
    <citation type="journal article" date="2019" name="Int. J. Syst. Evol. Microbiol.">
        <title>The Global Catalogue of Microorganisms (GCM) 10K type strain sequencing project: providing services to taxonomists for standard genome sequencing and annotation.</title>
        <authorList>
            <consortium name="The Broad Institute Genomics Platform"/>
            <consortium name="The Broad Institute Genome Sequencing Center for Infectious Disease"/>
            <person name="Wu L."/>
            <person name="Ma J."/>
        </authorList>
    </citation>
    <scope>NUCLEOTIDE SEQUENCE [LARGE SCALE GENOMIC DNA]</scope>
    <source>
        <strain evidence="3">CCUG 60523</strain>
    </source>
</reference>
<keyword evidence="3" id="KW-1185">Reference proteome</keyword>
<accession>A0ABV8ATQ4</accession>
<keyword evidence="1" id="KW-0472">Membrane</keyword>
<dbReference type="Pfam" id="PF19578">
    <property type="entry name" value="DUF6090"/>
    <property type="match status" value="1"/>
</dbReference>
<dbReference type="InterPro" id="IPR045749">
    <property type="entry name" value="DUF6090"/>
</dbReference>
<evidence type="ECO:0000313" key="2">
    <source>
        <dbReference type="EMBL" id="MFC3881293.1"/>
    </source>
</evidence>
<protein>
    <submittedName>
        <fullName evidence="2">DUF6090 family protein</fullName>
    </submittedName>
</protein>
<sequence length="257" mass="29797">MIKFFRKIRQNLLSEGKTEKYLKYAVGEIILVVIGILIALSINNWNENIKKVEQEKVYYCKIKEDLQTDIKNIQRGIKSLDERIVSAKKVLINLYQKVDDKSILLEGFIPAVRSYDFIPSKSAILDITSSGKLENFSNSKLKTSILQHYSDLEYLMNVLQQNQKGFSALSFKYEDFSAFGYHQIPLYKDNYGEELLSLMPNVNWQKDTENILFKQFQDHINMSVIISAREKELLKQILSSTVKLETELESNCNNSTK</sequence>
<gene>
    <name evidence="2" type="ORF">ACFOSV_13960</name>
</gene>
<dbReference type="Proteomes" id="UP001595805">
    <property type="component" value="Unassembled WGS sequence"/>
</dbReference>
<dbReference type="EMBL" id="JBHRZS010000007">
    <property type="protein sequence ID" value="MFC3881293.1"/>
    <property type="molecule type" value="Genomic_DNA"/>
</dbReference>
<organism evidence="2 3">
    <name type="scientific">Algoriphagus namhaensis</name>
    <dbReference type="NCBI Taxonomy" id="915353"/>
    <lineage>
        <taxon>Bacteria</taxon>
        <taxon>Pseudomonadati</taxon>
        <taxon>Bacteroidota</taxon>
        <taxon>Cytophagia</taxon>
        <taxon>Cytophagales</taxon>
        <taxon>Cyclobacteriaceae</taxon>
        <taxon>Algoriphagus</taxon>
    </lineage>
</organism>
<dbReference type="RefSeq" id="WP_377906632.1">
    <property type="nucleotide sequence ID" value="NZ_JBHRZS010000007.1"/>
</dbReference>
<feature type="transmembrane region" description="Helical" evidence="1">
    <location>
        <begin position="21"/>
        <end position="42"/>
    </location>
</feature>
<keyword evidence="1" id="KW-0812">Transmembrane</keyword>
<evidence type="ECO:0000313" key="3">
    <source>
        <dbReference type="Proteomes" id="UP001595805"/>
    </source>
</evidence>